<proteinExistence type="predicted"/>
<dbReference type="GO" id="GO:0006355">
    <property type="term" value="P:regulation of DNA-templated transcription"/>
    <property type="evidence" value="ECO:0007669"/>
    <property type="project" value="InterPro"/>
</dbReference>
<accession>A0A290Z009</accession>
<evidence type="ECO:0000256" key="3">
    <source>
        <dbReference type="ARBA" id="ARBA00023125"/>
    </source>
</evidence>
<feature type="domain" description="Response regulatory" evidence="7">
    <location>
        <begin position="2"/>
        <end position="123"/>
    </location>
</feature>
<evidence type="ECO:0000256" key="2">
    <source>
        <dbReference type="ARBA" id="ARBA00023015"/>
    </source>
</evidence>
<protein>
    <submittedName>
        <fullName evidence="8">DNA-binding response regulator</fullName>
    </submittedName>
</protein>
<dbReference type="PROSITE" id="PS50043">
    <property type="entry name" value="HTH_LUXR_2"/>
    <property type="match status" value="1"/>
</dbReference>
<dbReference type="PANTHER" id="PTHR43214">
    <property type="entry name" value="TWO-COMPONENT RESPONSE REGULATOR"/>
    <property type="match status" value="1"/>
</dbReference>
<dbReference type="Gene3D" id="3.40.50.2300">
    <property type="match status" value="1"/>
</dbReference>
<dbReference type="InterPro" id="IPR036388">
    <property type="entry name" value="WH-like_DNA-bd_sf"/>
</dbReference>
<dbReference type="SMART" id="SM00448">
    <property type="entry name" value="REC"/>
    <property type="match status" value="1"/>
</dbReference>
<dbReference type="InterPro" id="IPR011006">
    <property type="entry name" value="CheY-like_superfamily"/>
</dbReference>
<name>A0A290Z009_9PSEU</name>
<dbReference type="InterPro" id="IPR016032">
    <property type="entry name" value="Sig_transdc_resp-reg_C-effctor"/>
</dbReference>
<dbReference type="Proteomes" id="UP000218505">
    <property type="component" value="Chromosome"/>
</dbReference>
<dbReference type="SUPFAM" id="SSF46894">
    <property type="entry name" value="C-terminal effector domain of the bipartite response regulators"/>
    <property type="match status" value="1"/>
</dbReference>
<dbReference type="InterPro" id="IPR001789">
    <property type="entry name" value="Sig_transdc_resp-reg_receiver"/>
</dbReference>
<dbReference type="Gene3D" id="1.10.10.10">
    <property type="entry name" value="Winged helix-like DNA-binding domain superfamily/Winged helix DNA-binding domain"/>
    <property type="match status" value="1"/>
</dbReference>
<gene>
    <name evidence="8" type="ORF">CNX65_02690</name>
</gene>
<keyword evidence="1 5" id="KW-0597">Phosphoprotein</keyword>
<keyword evidence="2" id="KW-0805">Transcription regulation</keyword>
<dbReference type="CDD" id="cd17535">
    <property type="entry name" value="REC_NarL-like"/>
    <property type="match status" value="1"/>
</dbReference>
<dbReference type="KEGG" id="apre:CNX65_02690"/>
<dbReference type="InterPro" id="IPR000792">
    <property type="entry name" value="Tscrpt_reg_LuxR_C"/>
</dbReference>
<dbReference type="AlphaFoldDB" id="A0A290Z009"/>
<evidence type="ECO:0000313" key="9">
    <source>
        <dbReference type="Proteomes" id="UP000218505"/>
    </source>
</evidence>
<dbReference type="PANTHER" id="PTHR43214:SF24">
    <property type="entry name" value="TRANSCRIPTIONAL REGULATORY PROTEIN NARL-RELATED"/>
    <property type="match status" value="1"/>
</dbReference>
<sequence length="214" mass="22725">MRVVLAEDGVLLRAGVEELLRRFGIEVVASVGDATALLDAVAAHSPDLVLTDVRMPPGDGDDGLRAAVRLRAADPRLPVVVFSQYVAGEYAEELLSSGDGQGVGYLLKDRVVDVAEFVDVLRRVAAGGTVIDHEVVRSLLGRRRDPLARLSGREREVLALVAEGMANSAIGRRLCVSEAAVHKHVGSILLKLGLPPGAEGNRRVLAVLAYLRAS</sequence>
<dbReference type="PROSITE" id="PS50110">
    <property type="entry name" value="RESPONSE_REGULATORY"/>
    <property type="match status" value="1"/>
</dbReference>
<evidence type="ECO:0000256" key="5">
    <source>
        <dbReference type="PROSITE-ProRule" id="PRU00169"/>
    </source>
</evidence>
<dbReference type="GO" id="GO:0000160">
    <property type="term" value="P:phosphorelay signal transduction system"/>
    <property type="evidence" value="ECO:0007669"/>
    <property type="project" value="InterPro"/>
</dbReference>
<dbReference type="CDD" id="cd06170">
    <property type="entry name" value="LuxR_C_like"/>
    <property type="match status" value="1"/>
</dbReference>
<keyword evidence="4" id="KW-0804">Transcription</keyword>
<evidence type="ECO:0000259" key="6">
    <source>
        <dbReference type="PROSITE" id="PS50043"/>
    </source>
</evidence>
<feature type="domain" description="HTH luxR-type" evidence="6">
    <location>
        <begin position="143"/>
        <end position="213"/>
    </location>
</feature>
<dbReference type="Pfam" id="PF00196">
    <property type="entry name" value="GerE"/>
    <property type="match status" value="1"/>
</dbReference>
<evidence type="ECO:0000259" key="7">
    <source>
        <dbReference type="PROSITE" id="PS50110"/>
    </source>
</evidence>
<keyword evidence="3 8" id="KW-0238">DNA-binding</keyword>
<dbReference type="Pfam" id="PF00072">
    <property type="entry name" value="Response_reg"/>
    <property type="match status" value="1"/>
</dbReference>
<dbReference type="SUPFAM" id="SSF52172">
    <property type="entry name" value="CheY-like"/>
    <property type="match status" value="1"/>
</dbReference>
<evidence type="ECO:0000256" key="1">
    <source>
        <dbReference type="ARBA" id="ARBA00022553"/>
    </source>
</evidence>
<organism evidence="8 9">
    <name type="scientific">Actinosynnema pretiosum</name>
    <dbReference type="NCBI Taxonomy" id="42197"/>
    <lineage>
        <taxon>Bacteria</taxon>
        <taxon>Bacillati</taxon>
        <taxon>Actinomycetota</taxon>
        <taxon>Actinomycetes</taxon>
        <taxon>Pseudonocardiales</taxon>
        <taxon>Pseudonocardiaceae</taxon>
        <taxon>Actinosynnema</taxon>
    </lineage>
</organism>
<dbReference type="InterPro" id="IPR039420">
    <property type="entry name" value="WalR-like"/>
</dbReference>
<reference evidence="8" key="1">
    <citation type="submission" date="2017-09" db="EMBL/GenBank/DDBJ databases">
        <title>Complete Genome Sequence of ansamitocin-producing Bacterium Actinosynnema pretiosum X47.</title>
        <authorList>
            <person name="Cao G."/>
            <person name="Zong G."/>
            <person name="Zhong C."/>
            <person name="Fu J."/>
        </authorList>
    </citation>
    <scope>NUCLEOTIDE SEQUENCE [LARGE SCALE GENOMIC DNA]</scope>
    <source>
        <strain evidence="8">X47</strain>
    </source>
</reference>
<evidence type="ECO:0000313" key="8">
    <source>
        <dbReference type="EMBL" id="ATE52335.1"/>
    </source>
</evidence>
<dbReference type="PRINTS" id="PR00038">
    <property type="entry name" value="HTHLUXR"/>
</dbReference>
<dbReference type="InterPro" id="IPR058245">
    <property type="entry name" value="NreC/VraR/RcsB-like_REC"/>
</dbReference>
<feature type="modified residue" description="4-aspartylphosphate" evidence="5">
    <location>
        <position position="52"/>
    </location>
</feature>
<evidence type="ECO:0000256" key="4">
    <source>
        <dbReference type="ARBA" id="ARBA00023163"/>
    </source>
</evidence>
<dbReference type="SMART" id="SM00421">
    <property type="entry name" value="HTH_LUXR"/>
    <property type="match status" value="1"/>
</dbReference>
<keyword evidence="9" id="KW-1185">Reference proteome</keyword>
<dbReference type="EMBL" id="CP023445">
    <property type="protein sequence ID" value="ATE52335.1"/>
    <property type="molecule type" value="Genomic_DNA"/>
</dbReference>
<dbReference type="GO" id="GO:0003677">
    <property type="term" value="F:DNA binding"/>
    <property type="evidence" value="ECO:0007669"/>
    <property type="project" value="UniProtKB-KW"/>
</dbReference>
<dbReference type="RefSeq" id="WP_096491355.1">
    <property type="nucleotide sequence ID" value="NZ_CP023445.1"/>
</dbReference>